<sequence length="31" mass="3574">MINCRFWIEFRQVSSGSEIVEGSITLSSHYP</sequence>
<proteinExistence type="predicted"/>
<accession>A0A0B0PFU3</accession>
<reference evidence="2" key="1">
    <citation type="submission" date="2014-09" db="EMBL/GenBank/DDBJ databases">
        <authorList>
            <person name="Mudge J."/>
            <person name="Ramaraj T."/>
            <person name="Lindquist I.E."/>
            <person name="Bharti A.K."/>
            <person name="Sundararajan A."/>
            <person name="Cameron C.T."/>
            <person name="Woodward J.E."/>
            <person name="May G.D."/>
            <person name="Brubaker C."/>
            <person name="Broadhvest J."/>
            <person name="Wilkins T.A."/>
        </authorList>
    </citation>
    <scope>NUCLEOTIDE SEQUENCE</scope>
    <source>
        <strain evidence="2">cv. AKA8401</strain>
    </source>
</reference>
<name>A0A0B0PFU3_GOSAR</name>
<gene>
    <name evidence="1" type="ORF">F383_08800</name>
</gene>
<evidence type="ECO:0000313" key="1">
    <source>
        <dbReference type="EMBL" id="KHG25313.1"/>
    </source>
</evidence>
<dbReference type="Proteomes" id="UP000032142">
    <property type="component" value="Unassembled WGS sequence"/>
</dbReference>
<dbReference type="AlphaFoldDB" id="A0A0B0PFU3"/>
<dbReference type="EMBL" id="KN431983">
    <property type="protein sequence ID" value="KHG25313.1"/>
    <property type="molecule type" value="Genomic_DNA"/>
</dbReference>
<protein>
    <submittedName>
        <fullName evidence="1">Uncharacterized protein</fullName>
    </submittedName>
</protein>
<evidence type="ECO:0000313" key="2">
    <source>
        <dbReference type="Proteomes" id="UP000032142"/>
    </source>
</evidence>
<keyword evidence="2" id="KW-1185">Reference proteome</keyword>
<organism evidence="1 2">
    <name type="scientific">Gossypium arboreum</name>
    <name type="common">Tree cotton</name>
    <name type="synonym">Gossypium nanking</name>
    <dbReference type="NCBI Taxonomy" id="29729"/>
    <lineage>
        <taxon>Eukaryota</taxon>
        <taxon>Viridiplantae</taxon>
        <taxon>Streptophyta</taxon>
        <taxon>Embryophyta</taxon>
        <taxon>Tracheophyta</taxon>
        <taxon>Spermatophyta</taxon>
        <taxon>Magnoliopsida</taxon>
        <taxon>eudicotyledons</taxon>
        <taxon>Gunneridae</taxon>
        <taxon>Pentapetalae</taxon>
        <taxon>rosids</taxon>
        <taxon>malvids</taxon>
        <taxon>Malvales</taxon>
        <taxon>Malvaceae</taxon>
        <taxon>Malvoideae</taxon>
        <taxon>Gossypium</taxon>
    </lineage>
</organism>